<dbReference type="InterPro" id="IPR027417">
    <property type="entry name" value="P-loop_NTPase"/>
</dbReference>
<dbReference type="NCBIfam" id="TIGR02030">
    <property type="entry name" value="BchI-ChlI"/>
    <property type="match status" value="1"/>
</dbReference>
<dbReference type="Proteomes" id="UP001055102">
    <property type="component" value="Unassembled WGS sequence"/>
</dbReference>
<evidence type="ECO:0000313" key="14">
    <source>
        <dbReference type="Proteomes" id="UP001055102"/>
    </source>
</evidence>
<dbReference type="SUPFAM" id="SSF52540">
    <property type="entry name" value="P-loop containing nucleoside triphosphate hydrolases"/>
    <property type="match status" value="1"/>
</dbReference>
<comment type="similarity">
    <text evidence="2 10">Belongs to the Mg-chelatase subunits D/I family.</text>
</comment>
<feature type="region of interest" description="Disordered" evidence="11">
    <location>
        <begin position="1"/>
        <end position="56"/>
    </location>
</feature>
<keyword evidence="6 10" id="KW-0067">ATP-binding</keyword>
<dbReference type="RefSeq" id="WP_283206336.1">
    <property type="nucleotide sequence ID" value="NZ_BPQR01000004.1"/>
</dbReference>
<comment type="pathway">
    <text evidence="1 10">Porphyrin-containing compound metabolism; bacteriochlorophyll biosynthesis.</text>
</comment>
<keyword evidence="7 10" id="KW-0149">Chlorophyll biosynthesis</keyword>
<evidence type="ECO:0000256" key="10">
    <source>
        <dbReference type="RuleBase" id="RU362087"/>
    </source>
</evidence>
<gene>
    <name evidence="13" type="primary">bchI_1</name>
    <name evidence="13" type="ORF">AOPFMNJM_0290</name>
</gene>
<keyword evidence="3 10" id="KW-0602">Photosynthesis</keyword>
<dbReference type="EC" id="6.6.1.1" evidence="10"/>
<evidence type="ECO:0000256" key="3">
    <source>
        <dbReference type="ARBA" id="ARBA00022531"/>
    </source>
</evidence>
<evidence type="ECO:0000256" key="5">
    <source>
        <dbReference type="ARBA" id="ARBA00022741"/>
    </source>
</evidence>
<evidence type="ECO:0000256" key="11">
    <source>
        <dbReference type="SAM" id="MobiDB-lite"/>
    </source>
</evidence>
<protein>
    <recommendedName>
        <fullName evidence="10">Mg-protoporphyrin IX chelatase</fullName>
        <ecNumber evidence="10">6.6.1.1</ecNumber>
    </recommendedName>
</protein>
<dbReference type="Pfam" id="PF17863">
    <property type="entry name" value="AAA_lid_2"/>
    <property type="match status" value="1"/>
</dbReference>
<name>A0ABQ4SP57_9HYPH</name>
<dbReference type="Gene3D" id="1.10.8.80">
    <property type="entry name" value="Magnesium chelatase subunit I, C-Terminal domain"/>
    <property type="match status" value="1"/>
</dbReference>
<feature type="compositionally biased region" description="Basic and acidic residues" evidence="11">
    <location>
        <begin position="43"/>
        <end position="54"/>
    </location>
</feature>
<accession>A0ABQ4SP57</accession>
<dbReference type="PANTHER" id="PTHR32039">
    <property type="entry name" value="MAGNESIUM-CHELATASE SUBUNIT CHLI"/>
    <property type="match status" value="1"/>
</dbReference>
<comment type="caution">
    <text evidence="13">The sequence shown here is derived from an EMBL/GenBank/DDBJ whole genome shotgun (WGS) entry which is preliminary data.</text>
</comment>
<keyword evidence="5 10" id="KW-0547">Nucleotide-binding</keyword>
<evidence type="ECO:0000256" key="7">
    <source>
        <dbReference type="ARBA" id="ARBA00023171"/>
    </source>
</evidence>
<comment type="catalytic activity">
    <reaction evidence="8 10">
        <text>protoporphyrin IX + Mg(2+) + ATP + H2O = Mg-protoporphyrin IX + ADP + phosphate + 3 H(+)</text>
        <dbReference type="Rhea" id="RHEA:13961"/>
        <dbReference type="ChEBI" id="CHEBI:15377"/>
        <dbReference type="ChEBI" id="CHEBI:15378"/>
        <dbReference type="ChEBI" id="CHEBI:18420"/>
        <dbReference type="ChEBI" id="CHEBI:30616"/>
        <dbReference type="ChEBI" id="CHEBI:43474"/>
        <dbReference type="ChEBI" id="CHEBI:57306"/>
        <dbReference type="ChEBI" id="CHEBI:60492"/>
        <dbReference type="ChEBI" id="CHEBI:456216"/>
        <dbReference type="EC" id="6.6.1.1"/>
    </reaction>
</comment>
<dbReference type="InterPro" id="IPR003593">
    <property type="entry name" value="AAA+_ATPase"/>
</dbReference>
<evidence type="ECO:0000259" key="12">
    <source>
        <dbReference type="SMART" id="SM00382"/>
    </source>
</evidence>
<evidence type="ECO:0000256" key="2">
    <source>
        <dbReference type="ARBA" id="ARBA00005799"/>
    </source>
</evidence>
<sequence>MSVNGASRPDPVERRGVPAPFPRMQAAEPAIRLKPARRLRGPVVREQEEARPGSDRPAFPFSAIVGQDEMRRALLIAAVDPSIGGVLVFGDRGTGKSTAIRGLAALLPPMETVSGCPYSCDPGRAAEPCPHCAAQSGARTVRSVPVPVVDLPLGATEDRVVGALDLERALTRGEKAFEPGLLARANRGFLYIDEVNLLDDHLVDLLLDVAASGVNTVEREGLSIRHPARFVLVGSGNPEEGELRPQLLDRFGLAVEVTTPTDLPTRIDVVRRRDAYERDPAGFCAGYAKADRAIRRTLTAARARLPGLAVPDATLEAAARLCLALGTDGLRGELTLMRTARALAAYEGVETVGLDHLARIAPSALRHRLRRNPLDESGSTARVARAVEEVLAR</sequence>
<dbReference type="InterPro" id="IPR000523">
    <property type="entry name" value="Mg_chelatse_chII-like_cat_dom"/>
</dbReference>
<evidence type="ECO:0000256" key="4">
    <source>
        <dbReference type="ARBA" id="ARBA00022598"/>
    </source>
</evidence>
<reference evidence="13" key="2">
    <citation type="submission" date="2021-08" db="EMBL/GenBank/DDBJ databases">
        <authorList>
            <person name="Tani A."/>
            <person name="Ola A."/>
            <person name="Ogura Y."/>
            <person name="Katsura K."/>
            <person name="Hayashi T."/>
        </authorList>
    </citation>
    <scope>NUCLEOTIDE SEQUENCE</scope>
    <source>
        <strain evidence="13">LMG 23639</strain>
    </source>
</reference>
<reference evidence="13" key="1">
    <citation type="journal article" date="2021" name="Front. Microbiol.">
        <title>Comprehensive Comparative Genomics and Phenotyping of Methylobacterium Species.</title>
        <authorList>
            <person name="Alessa O."/>
            <person name="Ogura Y."/>
            <person name="Fujitani Y."/>
            <person name="Takami H."/>
            <person name="Hayashi T."/>
            <person name="Sahin N."/>
            <person name="Tani A."/>
        </authorList>
    </citation>
    <scope>NUCLEOTIDE SEQUENCE</scope>
    <source>
        <strain evidence="13">LMG 23639</strain>
    </source>
</reference>
<dbReference type="InterPro" id="IPR041628">
    <property type="entry name" value="ChlI/MoxR_AAA_lid"/>
</dbReference>
<organism evidence="13 14">
    <name type="scientific">Methylobacterium jeotgali</name>
    <dbReference type="NCBI Taxonomy" id="381630"/>
    <lineage>
        <taxon>Bacteria</taxon>
        <taxon>Pseudomonadati</taxon>
        <taxon>Pseudomonadota</taxon>
        <taxon>Alphaproteobacteria</taxon>
        <taxon>Hyphomicrobiales</taxon>
        <taxon>Methylobacteriaceae</taxon>
        <taxon>Methylobacterium</taxon>
    </lineage>
</organism>
<dbReference type="Gene3D" id="3.40.50.300">
    <property type="entry name" value="P-loop containing nucleotide triphosphate hydrolases"/>
    <property type="match status" value="1"/>
</dbReference>
<feature type="domain" description="AAA+ ATPase" evidence="12">
    <location>
        <begin position="82"/>
        <end position="261"/>
    </location>
</feature>
<dbReference type="CDD" id="cd00009">
    <property type="entry name" value="AAA"/>
    <property type="match status" value="1"/>
</dbReference>
<evidence type="ECO:0000256" key="8">
    <source>
        <dbReference type="ARBA" id="ARBA00048693"/>
    </source>
</evidence>
<dbReference type="InterPro" id="IPR011775">
    <property type="entry name" value="Mg_chelatase_ATPase-isu"/>
</dbReference>
<dbReference type="PANTHER" id="PTHR32039:SF9">
    <property type="entry name" value="MAGNESIUM-CHELATASE SUBUNIT CHLI-2, CHLOROPLASTIC"/>
    <property type="match status" value="1"/>
</dbReference>
<proteinExistence type="inferred from homology"/>
<dbReference type="EMBL" id="BPQR01000004">
    <property type="protein sequence ID" value="GJE04997.1"/>
    <property type="molecule type" value="Genomic_DNA"/>
</dbReference>
<dbReference type="Pfam" id="PF01078">
    <property type="entry name" value="Mg_chelatase"/>
    <property type="match status" value="2"/>
</dbReference>
<comment type="function">
    <text evidence="9 10">Involved in bacteriochlorophyll biosynthesis; introduces a magnesium ion into protoporphyrin IX to yield Mg-protoporphyrin IX.</text>
</comment>
<evidence type="ECO:0000256" key="6">
    <source>
        <dbReference type="ARBA" id="ARBA00022840"/>
    </source>
</evidence>
<dbReference type="InterPro" id="IPR045006">
    <property type="entry name" value="CHLI-like"/>
</dbReference>
<keyword evidence="14" id="KW-1185">Reference proteome</keyword>
<evidence type="ECO:0000256" key="9">
    <source>
        <dbReference type="ARBA" id="ARBA00053551"/>
    </source>
</evidence>
<evidence type="ECO:0000256" key="1">
    <source>
        <dbReference type="ARBA" id="ARBA00004800"/>
    </source>
</evidence>
<keyword evidence="10" id="KW-0077">Bacteriochlorophyll biosynthesis</keyword>
<keyword evidence="4 10" id="KW-0436">Ligase</keyword>
<evidence type="ECO:0000313" key="13">
    <source>
        <dbReference type="EMBL" id="GJE04997.1"/>
    </source>
</evidence>
<dbReference type="SMART" id="SM00382">
    <property type="entry name" value="AAA"/>
    <property type="match status" value="1"/>
</dbReference>